<comment type="caution">
    <text evidence="2">The sequence shown here is derived from an EMBL/GenBank/DDBJ whole genome shotgun (WGS) entry which is preliminary data.</text>
</comment>
<evidence type="ECO:0000313" key="3">
    <source>
        <dbReference type="Proteomes" id="UP001245184"/>
    </source>
</evidence>
<dbReference type="AlphaFoldDB" id="A0ABD5CNC4"/>
<organism evidence="2 3">
    <name type="scientific">Paraburkholderia graminis</name>
    <dbReference type="NCBI Taxonomy" id="60548"/>
    <lineage>
        <taxon>Bacteria</taxon>
        <taxon>Pseudomonadati</taxon>
        <taxon>Pseudomonadota</taxon>
        <taxon>Betaproteobacteria</taxon>
        <taxon>Burkholderiales</taxon>
        <taxon>Burkholderiaceae</taxon>
        <taxon>Paraburkholderia</taxon>
    </lineage>
</organism>
<accession>A0ABD5CNC4</accession>
<evidence type="ECO:0000313" key="2">
    <source>
        <dbReference type="EMBL" id="MDR6205417.1"/>
    </source>
</evidence>
<reference evidence="2 3" key="1">
    <citation type="submission" date="2023-08" db="EMBL/GenBank/DDBJ databases">
        <title>Genome sequencing of plant associated microbes to promote plant fitness in Sorghum bicolor and Oryza sativa.</title>
        <authorList>
            <person name="Coleman-Derr D."/>
        </authorList>
    </citation>
    <scope>NUCLEOTIDE SEQUENCE [LARGE SCALE GENOMIC DNA]</scope>
    <source>
        <strain evidence="2 3">SLBN-33</strain>
    </source>
</reference>
<dbReference type="Proteomes" id="UP001245184">
    <property type="component" value="Unassembled WGS sequence"/>
</dbReference>
<sequence>MDDRFDRRELLLHLGDILEALNCLAQMGRPDAMVVQLAQRENSLQDLEFLRALPSTMTMAEFTKRVTSAFCVWPRELLEVELNRDALASTVQLNLFDGNPHGWKAYVSHVQNKVKWFGTGLSNIKEGARAEPSHDATDAASPVDASDTAVSPVEGEMCAVKREVGLGPSRGLSRDACSCRYEESVNKRQIGRALPVPRIGRRLTSVLLSAQALIGGRSDKR</sequence>
<dbReference type="RefSeq" id="WP_310033139.1">
    <property type="nucleotide sequence ID" value="NZ_JAVIZN010000002.1"/>
</dbReference>
<feature type="compositionally biased region" description="Basic and acidic residues" evidence="1">
    <location>
        <begin position="127"/>
        <end position="137"/>
    </location>
</feature>
<name>A0ABD5CNC4_9BURK</name>
<gene>
    <name evidence="2" type="ORF">QF025_004137</name>
</gene>
<dbReference type="EMBL" id="JAVIZN010000002">
    <property type="protein sequence ID" value="MDR6205417.1"/>
    <property type="molecule type" value="Genomic_DNA"/>
</dbReference>
<proteinExistence type="predicted"/>
<feature type="region of interest" description="Disordered" evidence="1">
    <location>
        <begin position="127"/>
        <end position="146"/>
    </location>
</feature>
<evidence type="ECO:0000256" key="1">
    <source>
        <dbReference type="SAM" id="MobiDB-lite"/>
    </source>
</evidence>
<protein>
    <submittedName>
        <fullName evidence="2">Uncharacterized protein</fullName>
    </submittedName>
</protein>